<accession>A0A014M2Y0</accession>
<dbReference type="GO" id="GO:0006605">
    <property type="term" value="P:protein targeting"/>
    <property type="evidence" value="ECO:0007669"/>
    <property type="project" value="UniProtKB-UniRule"/>
</dbReference>
<keyword evidence="7 8" id="KW-0472">Membrane</keyword>
<proteinExistence type="inferred from homology"/>
<reference evidence="9 10" key="1">
    <citation type="submission" date="2014-03" db="EMBL/GenBank/DDBJ databases">
        <title>Genome sequence of Mycoplasma ovipneumoniae strain 14811.</title>
        <authorList>
            <person name="Sirand-Pugnet P."/>
            <person name="Breton M."/>
            <person name="Dordet-Frisoni E."/>
            <person name="Baranowski E."/>
            <person name="Barre A."/>
            <person name="Couture C."/>
            <person name="Dupuy V."/>
            <person name="Gaurivaud P."/>
            <person name="Jacob D."/>
            <person name="Lemaitre C."/>
            <person name="Manso-Silvan L."/>
            <person name="Nikolski M."/>
            <person name="Nouvel L.-X."/>
            <person name="Poumarat F."/>
            <person name="Tardy F."/>
            <person name="Thebault P."/>
            <person name="Theil S."/>
            <person name="Citti C."/>
            <person name="Thiaucourt F."/>
            <person name="Blanchard A."/>
        </authorList>
    </citation>
    <scope>NUCLEOTIDE SEQUENCE [LARGE SCALE GENOMIC DNA]</scope>
    <source>
        <strain evidence="9 10">14811</strain>
    </source>
</reference>
<dbReference type="NCBIfam" id="TIGR00964">
    <property type="entry name" value="secE_bact"/>
    <property type="match status" value="1"/>
</dbReference>
<dbReference type="Proteomes" id="UP000020977">
    <property type="component" value="Unassembled WGS sequence"/>
</dbReference>
<keyword evidence="8" id="KW-1003">Cell membrane</keyword>
<comment type="subcellular location">
    <subcellularLocation>
        <location evidence="8">Cell membrane</location>
        <topology evidence="8">Single-pass membrane protein</topology>
    </subcellularLocation>
    <subcellularLocation>
        <location evidence="1">Membrane</location>
    </subcellularLocation>
</comment>
<dbReference type="Pfam" id="PF00584">
    <property type="entry name" value="SecE"/>
    <property type="match status" value="1"/>
</dbReference>
<evidence type="ECO:0000256" key="5">
    <source>
        <dbReference type="ARBA" id="ARBA00022989"/>
    </source>
</evidence>
<dbReference type="EMBL" id="JFAD01000012">
    <property type="protein sequence ID" value="EXU61298.1"/>
    <property type="molecule type" value="Genomic_DNA"/>
</dbReference>
<dbReference type="InterPro" id="IPR001901">
    <property type="entry name" value="Translocase_SecE/Sec61-g"/>
</dbReference>
<evidence type="ECO:0000256" key="8">
    <source>
        <dbReference type="HAMAP-Rule" id="MF_00422"/>
    </source>
</evidence>
<comment type="caution">
    <text evidence="9">The sequence shown here is derived from an EMBL/GenBank/DDBJ whole genome shotgun (WGS) entry which is preliminary data.</text>
</comment>
<dbReference type="GO" id="GO:0008320">
    <property type="term" value="F:protein transmembrane transporter activity"/>
    <property type="evidence" value="ECO:0007669"/>
    <property type="project" value="UniProtKB-UniRule"/>
</dbReference>
<keyword evidence="4 8" id="KW-0653">Protein transport</keyword>
<evidence type="ECO:0000256" key="6">
    <source>
        <dbReference type="ARBA" id="ARBA00023010"/>
    </source>
</evidence>
<organism evidence="9 10">
    <name type="scientific">Mesomycoplasma ovipneumoniae 14811</name>
    <dbReference type="NCBI Taxonomy" id="1188239"/>
    <lineage>
        <taxon>Bacteria</taxon>
        <taxon>Bacillati</taxon>
        <taxon>Mycoplasmatota</taxon>
        <taxon>Mycoplasmoidales</taxon>
        <taxon>Metamycoplasmataceae</taxon>
        <taxon>Mesomycoplasma</taxon>
    </lineage>
</organism>
<evidence type="ECO:0000313" key="10">
    <source>
        <dbReference type="Proteomes" id="UP000020977"/>
    </source>
</evidence>
<evidence type="ECO:0000256" key="3">
    <source>
        <dbReference type="ARBA" id="ARBA00022692"/>
    </source>
</evidence>
<dbReference type="STRING" id="1188239.MOVI_1700"/>
<dbReference type="GO" id="GO:0005886">
    <property type="term" value="C:plasma membrane"/>
    <property type="evidence" value="ECO:0007669"/>
    <property type="project" value="UniProtKB-SubCell"/>
</dbReference>
<dbReference type="GO" id="GO:0009306">
    <property type="term" value="P:protein secretion"/>
    <property type="evidence" value="ECO:0007669"/>
    <property type="project" value="UniProtKB-UniRule"/>
</dbReference>
<sequence>MSQIYFTPRGKIMWKKQAKNVKISDETKKSKKKFFFRLFIKEMKRVKWPTSRVAFQSFGQTIIFSLIFMAVFFAITIIAAYIWNQAGVGI</sequence>
<feature type="transmembrane region" description="Helical" evidence="8">
    <location>
        <begin position="62"/>
        <end position="83"/>
    </location>
</feature>
<comment type="similarity">
    <text evidence="8">Belongs to the SecE/SEC61-gamma family.</text>
</comment>
<keyword evidence="2 8" id="KW-0813">Transport</keyword>
<name>A0A014M2Y0_9BACT</name>
<keyword evidence="6 8" id="KW-0811">Translocation</keyword>
<dbReference type="InterPro" id="IPR038379">
    <property type="entry name" value="SecE_sf"/>
</dbReference>
<evidence type="ECO:0000256" key="2">
    <source>
        <dbReference type="ARBA" id="ARBA00022448"/>
    </source>
</evidence>
<evidence type="ECO:0000256" key="1">
    <source>
        <dbReference type="ARBA" id="ARBA00004370"/>
    </source>
</evidence>
<keyword evidence="5 8" id="KW-1133">Transmembrane helix</keyword>
<dbReference type="AlphaFoldDB" id="A0A014M2Y0"/>
<evidence type="ECO:0000256" key="4">
    <source>
        <dbReference type="ARBA" id="ARBA00022927"/>
    </source>
</evidence>
<protein>
    <recommendedName>
        <fullName evidence="8">Protein translocase subunit SecE</fullName>
    </recommendedName>
</protein>
<keyword evidence="3 8" id="KW-0812">Transmembrane</keyword>
<comment type="function">
    <text evidence="8">Essential subunit of the Sec protein translocation channel SecYEG. Clamps together the 2 halves of SecY. May contact the channel plug during translocation.</text>
</comment>
<gene>
    <name evidence="8" type="primary">secE</name>
    <name evidence="9" type="ORF">MOVI_1700</name>
</gene>
<dbReference type="HAMAP" id="MF_00422">
    <property type="entry name" value="SecE"/>
    <property type="match status" value="1"/>
</dbReference>
<comment type="subunit">
    <text evidence="8">Component of the Sec protein translocase complex. Heterotrimer consisting of SecY, SecE and SecG subunits. The heterotrimers can form oligomers, although 1 heterotrimer is thought to be able to translocate proteins. Interacts with the ribosome. Interacts with SecDF, and other proteins may be involved. Interacts with SecA.</text>
</comment>
<evidence type="ECO:0000256" key="7">
    <source>
        <dbReference type="ARBA" id="ARBA00023136"/>
    </source>
</evidence>
<dbReference type="eggNOG" id="ENOG5030MY8">
    <property type="taxonomic scope" value="Bacteria"/>
</dbReference>
<dbReference type="GO" id="GO:0043952">
    <property type="term" value="P:protein transport by the Sec complex"/>
    <property type="evidence" value="ECO:0007669"/>
    <property type="project" value="UniProtKB-UniRule"/>
</dbReference>
<evidence type="ECO:0000313" key="9">
    <source>
        <dbReference type="EMBL" id="EXU61298.1"/>
    </source>
</evidence>
<dbReference type="Gene3D" id="1.20.5.1030">
    <property type="entry name" value="Preprotein translocase secy subunit"/>
    <property type="match status" value="1"/>
</dbReference>
<dbReference type="InterPro" id="IPR005807">
    <property type="entry name" value="SecE_bac"/>
</dbReference>
<dbReference type="GO" id="GO:0065002">
    <property type="term" value="P:intracellular protein transmembrane transport"/>
    <property type="evidence" value="ECO:0007669"/>
    <property type="project" value="UniProtKB-UniRule"/>
</dbReference>